<evidence type="ECO:0000256" key="5">
    <source>
        <dbReference type="ARBA" id="ARBA00039666"/>
    </source>
</evidence>
<gene>
    <name evidence="6" type="ORF">EDC29_10430</name>
</gene>
<dbReference type="NCBIfam" id="TIGR01458">
    <property type="entry name" value="HAD-SF-IIA-hyp3"/>
    <property type="match status" value="1"/>
</dbReference>
<name>A0A4R4ABA2_MARGR</name>
<dbReference type="SUPFAM" id="SSF56784">
    <property type="entry name" value="HAD-like"/>
    <property type="match status" value="1"/>
</dbReference>
<dbReference type="RefSeq" id="WP_123142648.1">
    <property type="nucleotide sequence ID" value="NZ_NRRH01000019.1"/>
</dbReference>
<dbReference type="Pfam" id="PF13242">
    <property type="entry name" value="Hydrolase_like"/>
    <property type="match status" value="1"/>
</dbReference>
<dbReference type="Gene3D" id="3.40.50.1000">
    <property type="entry name" value="HAD superfamily/HAD-like"/>
    <property type="match status" value="2"/>
</dbReference>
<dbReference type="GO" id="GO:0016791">
    <property type="term" value="F:phosphatase activity"/>
    <property type="evidence" value="ECO:0007669"/>
    <property type="project" value="InterPro"/>
</dbReference>
<dbReference type="AlphaFoldDB" id="A0A4R4ABA2"/>
<proteinExistence type="inferred from homology"/>
<dbReference type="Proteomes" id="UP000295247">
    <property type="component" value="Unassembled WGS sequence"/>
</dbReference>
<keyword evidence="6" id="KW-0378">Hydrolase</keyword>
<dbReference type="EMBL" id="SMDC01000004">
    <property type="protein sequence ID" value="TCW36247.1"/>
    <property type="molecule type" value="Genomic_DNA"/>
</dbReference>
<reference evidence="6 7" key="1">
    <citation type="submission" date="2019-03" db="EMBL/GenBank/DDBJ databases">
        <title>Genomic Encyclopedia of Type Strains, Phase IV (KMG-IV): sequencing the most valuable type-strain genomes for metagenomic binning, comparative biology and taxonomic classification.</title>
        <authorList>
            <person name="Goeker M."/>
        </authorList>
    </citation>
    <scope>NUCLEOTIDE SEQUENCE [LARGE SCALE GENOMIC DNA]</scope>
    <source>
        <strain evidence="6 7">DSM 203</strain>
    </source>
</reference>
<dbReference type="InterPro" id="IPR006355">
    <property type="entry name" value="LHPP/HDHD2"/>
</dbReference>
<dbReference type="PANTHER" id="PTHR19288:SF46">
    <property type="entry name" value="HALOACID DEHALOGENASE-LIKE HYDROLASE DOMAIN-CONTAINING PROTEIN 2"/>
    <property type="match status" value="1"/>
</dbReference>
<dbReference type="InterPro" id="IPR036412">
    <property type="entry name" value="HAD-like_sf"/>
</dbReference>
<evidence type="ECO:0000256" key="3">
    <source>
        <dbReference type="ARBA" id="ARBA00022723"/>
    </source>
</evidence>
<evidence type="ECO:0000256" key="1">
    <source>
        <dbReference type="ARBA" id="ARBA00001946"/>
    </source>
</evidence>
<keyword evidence="3" id="KW-0479">Metal-binding</keyword>
<evidence type="ECO:0000313" key="6">
    <source>
        <dbReference type="EMBL" id="TCW36247.1"/>
    </source>
</evidence>
<protein>
    <recommendedName>
        <fullName evidence="5">Haloacid dehalogenase-like hydrolase domain-containing protein 2</fullName>
    </recommendedName>
</protein>
<dbReference type="GO" id="GO:0046872">
    <property type="term" value="F:metal ion binding"/>
    <property type="evidence" value="ECO:0007669"/>
    <property type="project" value="UniProtKB-KW"/>
</dbReference>
<keyword evidence="4" id="KW-0460">Magnesium</keyword>
<organism evidence="6 7">
    <name type="scientific">Marichromatium gracile</name>
    <name type="common">Chromatium gracile</name>
    <dbReference type="NCBI Taxonomy" id="1048"/>
    <lineage>
        <taxon>Bacteria</taxon>
        <taxon>Pseudomonadati</taxon>
        <taxon>Pseudomonadota</taxon>
        <taxon>Gammaproteobacteria</taxon>
        <taxon>Chromatiales</taxon>
        <taxon>Chromatiaceae</taxon>
        <taxon>Marichromatium</taxon>
    </lineage>
</organism>
<dbReference type="InterPro" id="IPR006357">
    <property type="entry name" value="HAD-SF_hydro_IIA"/>
</dbReference>
<comment type="similarity">
    <text evidence="2">Belongs to the HAD-like hydrolase superfamily.</text>
</comment>
<dbReference type="PANTHER" id="PTHR19288">
    <property type="entry name" value="4-NITROPHENYLPHOSPHATASE-RELATED"/>
    <property type="match status" value="1"/>
</dbReference>
<dbReference type="InterPro" id="IPR023214">
    <property type="entry name" value="HAD_sf"/>
</dbReference>
<comment type="caution">
    <text evidence="6">The sequence shown here is derived from an EMBL/GenBank/DDBJ whole genome shotgun (WGS) entry which is preliminary data.</text>
</comment>
<dbReference type="GO" id="GO:0005737">
    <property type="term" value="C:cytoplasm"/>
    <property type="evidence" value="ECO:0007669"/>
    <property type="project" value="TreeGrafter"/>
</dbReference>
<dbReference type="NCBIfam" id="TIGR01460">
    <property type="entry name" value="HAD-SF-IIA"/>
    <property type="match status" value="1"/>
</dbReference>
<evidence type="ECO:0000256" key="4">
    <source>
        <dbReference type="ARBA" id="ARBA00022842"/>
    </source>
</evidence>
<sequence>MRPDPSTALLIDMDGVLYQGEQAIAGAAETLDWLRANAVAHRFVTNASSRPRAQLVARLAGHGITVEETHILTPLVAAADWLREQVDGPVAAFVPDATLADLDGLALARDPEHDRAGAVVVGDLGAGWDFATLNRAFRFLMQPDAPPLLALGMTRYWRAEDGLRLDTAPFVMALAHASGREPQVFGKPAAAFFERALAALGASPATTWMIGDDLRGDVGGAQAAGMRGLLVRTGKFRADELATSDIRPEAVLDSIAELPRWWSGGD</sequence>
<comment type="cofactor">
    <cofactor evidence="1">
        <name>Mg(2+)</name>
        <dbReference type="ChEBI" id="CHEBI:18420"/>
    </cofactor>
</comment>
<evidence type="ECO:0000313" key="7">
    <source>
        <dbReference type="Proteomes" id="UP000295247"/>
    </source>
</evidence>
<evidence type="ECO:0000256" key="2">
    <source>
        <dbReference type="ARBA" id="ARBA00007958"/>
    </source>
</evidence>
<accession>A0A4R4ABA2</accession>
<dbReference type="Pfam" id="PF13344">
    <property type="entry name" value="Hydrolase_6"/>
    <property type="match status" value="1"/>
</dbReference>